<dbReference type="STRING" id="1470563.SAMN05444000_12059"/>
<comment type="catalytic activity">
    <reaction evidence="13">
        <text>L-leucine + 2-oxoglutarate = 4-methyl-2-oxopentanoate + L-glutamate</text>
        <dbReference type="Rhea" id="RHEA:18321"/>
        <dbReference type="ChEBI" id="CHEBI:16810"/>
        <dbReference type="ChEBI" id="CHEBI:17865"/>
        <dbReference type="ChEBI" id="CHEBI:29985"/>
        <dbReference type="ChEBI" id="CHEBI:57427"/>
        <dbReference type="EC" id="2.6.1.42"/>
    </reaction>
</comment>
<evidence type="ECO:0000256" key="4">
    <source>
        <dbReference type="ARBA" id="ARBA00004931"/>
    </source>
</evidence>
<evidence type="ECO:0000256" key="3">
    <source>
        <dbReference type="ARBA" id="ARBA00004824"/>
    </source>
</evidence>
<evidence type="ECO:0000256" key="8">
    <source>
        <dbReference type="ARBA" id="ARBA00014472"/>
    </source>
</evidence>
<accession>A0A1M6Q7K4</accession>
<dbReference type="Gene3D" id="3.30.470.10">
    <property type="match status" value="1"/>
</dbReference>
<dbReference type="PANTHER" id="PTHR42743:SF11">
    <property type="entry name" value="AMINODEOXYCHORISMATE LYASE"/>
    <property type="match status" value="1"/>
</dbReference>
<comment type="function">
    <text evidence="2">Acts on leucine, isoleucine and valine.</text>
</comment>
<comment type="pathway">
    <text evidence="3">Amino-acid biosynthesis; L-isoleucine biosynthesis; L-isoleucine from 2-oxobutanoate: step 4/4.</text>
</comment>
<evidence type="ECO:0000256" key="12">
    <source>
        <dbReference type="ARBA" id="ARBA00048798"/>
    </source>
</evidence>
<dbReference type="SUPFAM" id="SSF56752">
    <property type="entry name" value="D-aminoacid aminotransferase-like PLP-dependent enzymes"/>
    <property type="match status" value="1"/>
</dbReference>
<dbReference type="GO" id="GO:0009082">
    <property type="term" value="P:branched-chain amino acid biosynthetic process"/>
    <property type="evidence" value="ECO:0007669"/>
    <property type="project" value="UniProtKB-KW"/>
</dbReference>
<evidence type="ECO:0000256" key="1">
    <source>
        <dbReference type="ARBA" id="ARBA00001933"/>
    </source>
</evidence>
<evidence type="ECO:0000256" key="15">
    <source>
        <dbReference type="RuleBase" id="RU004516"/>
    </source>
</evidence>
<evidence type="ECO:0000256" key="7">
    <source>
        <dbReference type="ARBA" id="ARBA00013053"/>
    </source>
</evidence>
<dbReference type="GO" id="GO:0004084">
    <property type="term" value="F:branched-chain-amino-acid transaminase activity"/>
    <property type="evidence" value="ECO:0007669"/>
    <property type="project" value="UniProtKB-EC"/>
</dbReference>
<dbReference type="PROSITE" id="PS00770">
    <property type="entry name" value="AA_TRANSFER_CLASS_4"/>
    <property type="match status" value="1"/>
</dbReference>
<dbReference type="InterPro" id="IPR050571">
    <property type="entry name" value="Class-IV_PLP-Dep_Aminotrnsfr"/>
</dbReference>
<evidence type="ECO:0000256" key="5">
    <source>
        <dbReference type="ARBA" id="ARBA00005072"/>
    </source>
</evidence>
<dbReference type="Gene3D" id="3.20.10.10">
    <property type="entry name" value="D-amino Acid Aminotransferase, subunit A, domain 2"/>
    <property type="match status" value="1"/>
</dbReference>
<keyword evidence="9 15" id="KW-0663">Pyridoxal phosphate</keyword>
<dbReference type="NCBIfam" id="NF005731">
    <property type="entry name" value="PRK07546.1-5"/>
    <property type="match status" value="1"/>
</dbReference>
<dbReference type="PANTHER" id="PTHR42743">
    <property type="entry name" value="AMINO-ACID AMINOTRANSFERASE"/>
    <property type="match status" value="1"/>
</dbReference>
<dbReference type="InterPro" id="IPR043131">
    <property type="entry name" value="BCAT-like_N"/>
</dbReference>
<keyword evidence="17" id="KW-1185">Reference proteome</keyword>
<comment type="pathway">
    <text evidence="5">Amino-acid biosynthesis; L-leucine biosynthesis; L-leucine from 3-methyl-2-oxobutanoate: step 4/4.</text>
</comment>
<dbReference type="NCBIfam" id="NF005729">
    <property type="entry name" value="PRK07546.1-3"/>
    <property type="match status" value="1"/>
</dbReference>
<dbReference type="GO" id="GO:0016829">
    <property type="term" value="F:lyase activity"/>
    <property type="evidence" value="ECO:0007669"/>
    <property type="project" value="UniProtKB-KW"/>
</dbReference>
<evidence type="ECO:0000256" key="6">
    <source>
        <dbReference type="ARBA" id="ARBA00009320"/>
    </source>
</evidence>
<dbReference type="Pfam" id="PF01063">
    <property type="entry name" value="Aminotran_4"/>
    <property type="match status" value="1"/>
</dbReference>
<dbReference type="Proteomes" id="UP000183982">
    <property type="component" value="Unassembled WGS sequence"/>
</dbReference>
<name>A0A1M6Q7K4_9RHOB</name>
<dbReference type="InterPro" id="IPR018300">
    <property type="entry name" value="Aminotrans_IV_CS"/>
</dbReference>
<evidence type="ECO:0000256" key="10">
    <source>
        <dbReference type="ARBA" id="ARBA00023304"/>
    </source>
</evidence>
<comment type="similarity">
    <text evidence="6 14">Belongs to the class-IV pyridoxal-phosphate-dependent aminotransferase family.</text>
</comment>
<sequence length="213" mass="23280">MESSFRGPIPAGTRLIETFGWSPDDGFARLDRHLARMARSADKLGFDFDATTSRRAIQVSGEAPLRCRLSLGKDGFDFTTAPMEPVTGVWTLCIAADRLVAEDPWLAHKTTQRAIYDRTRAALPDGIDEVIFLNNHDDVCEGTITNLFVTLENGDMLTPPLASGVLPGILREILIENGTAREAVIDLALLRAVKTLHVGNSLRGLIPARLIES</sequence>
<evidence type="ECO:0000313" key="17">
    <source>
        <dbReference type="Proteomes" id="UP000183982"/>
    </source>
</evidence>
<comment type="cofactor">
    <cofactor evidence="1 15">
        <name>pyridoxal 5'-phosphate</name>
        <dbReference type="ChEBI" id="CHEBI:597326"/>
    </cofactor>
</comment>
<dbReference type="OrthoDB" id="9809239at2"/>
<evidence type="ECO:0000256" key="9">
    <source>
        <dbReference type="ARBA" id="ARBA00022898"/>
    </source>
</evidence>
<reference evidence="17" key="1">
    <citation type="submission" date="2016-11" db="EMBL/GenBank/DDBJ databases">
        <authorList>
            <person name="Varghese N."/>
            <person name="Submissions S."/>
        </authorList>
    </citation>
    <scope>NUCLEOTIDE SEQUENCE [LARGE SCALE GENOMIC DNA]</scope>
    <source>
        <strain evidence="17">DSM 100564</strain>
    </source>
</reference>
<keyword evidence="10" id="KW-0100">Branched-chain amino acid biosynthesis</keyword>
<proteinExistence type="inferred from homology"/>
<keyword evidence="16" id="KW-0456">Lyase</keyword>
<organism evidence="16 17">
    <name type="scientific">Shimia gijangensis</name>
    <dbReference type="NCBI Taxonomy" id="1470563"/>
    <lineage>
        <taxon>Bacteria</taxon>
        <taxon>Pseudomonadati</taxon>
        <taxon>Pseudomonadota</taxon>
        <taxon>Alphaproteobacteria</taxon>
        <taxon>Rhodobacterales</taxon>
        <taxon>Roseobacteraceae</taxon>
    </lineage>
</organism>
<evidence type="ECO:0000313" key="16">
    <source>
        <dbReference type="EMBL" id="SHK16073.1"/>
    </source>
</evidence>
<evidence type="ECO:0000256" key="13">
    <source>
        <dbReference type="ARBA" id="ARBA00049229"/>
    </source>
</evidence>
<dbReference type="InterPro" id="IPR036038">
    <property type="entry name" value="Aminotransferase-like"/>
</dbReference>
<protein>
    <recommendedName>
        <fullName evidence="8">Probable branched-chain-amino-acid aminotransferase</fullName>
        <ecNumber evidence="7">2.6.1.42</ecNumber>
    </recommendedName>
</protein>
<gene>
    <name evidence="16" type="ORF">SAMN05444000_12059</name>
</gene>
<evidence type="ECO:0000256" key="11">
    <source>
        <dbReference type="ARBA" id="ARBA00048212"/>
    </source>
</evidence>
<comment type="catalytic activity">
    <reaction evidence="11">
        <text>L-valine + 2-oxoglutarate = 3-methyl-2-oxobutanoate + L-glutamate</text>
        <dbReference type="Rhea" id="RHEA:24813"/>
        <dbReference type="ChEBI" id="CHEBI:11851"/>
        <dbReference type="ChEBI" id="CHEBI:16810"/>
        <dbReference type="ChEBI" id="CHEBI:29985"/>
        <dbReference type="ChEBI" id="CHEBI:57762"/>
        <dbReference type="EC" id="2.6.1.42"/>
    </reaction>
</comment>
<dbReference type="InterPro" id="IPR043132">
    <property type="entry name" value="BCAT-like_C"/>
</dbReference>
<dbReference type="InterPro" id="IPR001544">
    <property type="entry name" value="Aminotrans_IV"/>
</dbReference>
<comment type="catalytic activity">
    <reaction evidence="12">
        <text>L-isoleucine + 2-oxoglutarate = (S)-3-methyl-2-oxopentanoate + L-glutamate</text>
        <dbReference type="Rhea" id="RHEA:24801"/>
        <dbReference type="ChEBI" id="CHEBI:16810"/>
        <dbReference type="ChEBI" id="CHEBI:29985"/>
        <dbReference type="ChEBI" id="CHEBI:35146"/>
        <dbReference type="ChEBI" id="CHEBI:58045"/>
        <dbReference type="EC" id="2.6.1.42"/>
    </reaction>
</comment>
<dbReference type="AlphaFoldDB" id="A0A1M6Q7K4"/>
<evidence type="ECO:0000256" key="2">
    <source>
        <dbReference type="ARBA" id="ARBA00003109"/>
    </source>
</evidence>
<evidence type="ECO:0000256" key="14">
    <source>
        <dbReference type="RuleBase" id="RU004106"/>
    </source>
</evidence>
<dbReference type="RefSeq" id="WP_073255080.1">
    <property type="nucleotide sequence ID" value="NZ_FQZQ01000020.1"/>
</dbReference>
<comment type="pathway">
    <text evidence="4">Amino-acid biosynthesis; L-valine biosynthesis; L-valine from pyruvate: step 4/4.</text>
</comment>
<dbReference type="EC" id="2.6.1.42" evidence="7"/>
<keyword evidence="10" id="KW-0028">Amino-acid biosynthesis</keyword>
<dbReference type="EMBL" id="FQZQ01000020">
    <property type="protein sequence ID" value="SHK16073.1"/>
    <property type="molecule type" value="Genomic_DNA"/>
</dbReference>